<keyword evidence="1" id="KW-1133">Transmembrane helix</keyword>
<evidence type="ECO:0000256" key="1">
    <source>
        <dbReference type="SAM" id="Phobius"/>
    </source>
</evidence>
<dbReference type="AlphaFoldDB" id="A0A495R2G0"/>
<keyword evidence="1" id="KW-0472">Membrane</keyword>
<protein>
    <submittedName>
        <fullName evidence="2">Uncharacterized protein</fullName>
    </submittedName>
</protein>
<dbReference type="Proteomes" id="UP000268233">
    <property type="component" value="Unassembled WGS sequence"/>
</dbReference>
<keyword evidence="3" id="KW-1185">Reference proteome</keyword>
<keyword evidence="1" id="KW-0812">Transmembrane</keyword>
<organism evidence="2 3">
    <name type="scientific">Haloarcula quadrata</name>
    <dbReference type="NCBI Taxonomy" id="182779"/>
    <lineage>
        <taxon>Archaea</taxon>
        <taxon>Methanobacteriati</taxon>
        <taxon>Methanobacteriota</taxon>
        <taxon>Stenosarchaea group</taxon>
        <taxon>Halobacteria</taxon>
        <taxon>Halobacteriales</taxon>
        <taxon>Haloarculaceae</taxon>
        <taxon>Haloarcula</taxon>
    </lineage>
</organism>
<gene>
    <name evidence="2" type="ORF">BDK61_0327</name>
</gene>
<name>A0A495R2G0_9EURY</name>
<evidence type="ECO:0000313" key="3">
    <source>
        <dbReference type="Proteomes" id="UP000268233"/>
    </source>
</evidence>
<dbReference type="EMBL" id="RBWW01000001">
    <property type="protein sequence ID" value="RKS81058.1"/>
    <property type="molecule type" value="Genomic_DNA"/>
</dbReference>
<comment type="caution">
    <text evidence="2">The sequence shown here is derived from an EMBL/GenBank/DDBJ whole genome shotgun (WGS) entry which is preliminary data.</text>
</comment>
<proteinExistence type="predicted"/>
<feature type="transmembrane region" description="Helical" evidence="1">
    <location>
        <begin position="52"/>
        <end position="79"/>
    </location>
</feature>
<sequence length="81" mass="9053">MRVSRRNIIQTILIGVRDHCFTVMYQPAPYADPELYRPTYPPLTGRSLLGVLTVYLGLLTLLSQSPVLALAALICFFVASR</sequence>
<accession>A0A495R2G0</accession>
<evidence type="ECO:0000313" key="2">
    <source>
        <dbReference type="EMBL" id="RKS81058.1"/>
    </source>
</evidence>
<reference evidence="2 3" key="1">
    <citation type="submission" date="2018-10" db="EMBL/GenBank/DDBJ databases">
        <title>Genomic Encyclopedia of Archaeal and Bacterial Type Strains, Phase II (KMG-II): from individual species to whole genera.</title>
        <authorList>
            <person name="Goeker M."/>
        </authorList>
    </citation>
    <scope>NUCLEOTIDE SEQUENCE [LARGE SCALE GENOMIC DNA]</scope>
    <source>
        <strain evidence="2 3">DSM 11927</strain>
    </source>
</reference>